<gene>
    <name evidence="2" type="ORF">GCM10007857_48360</name>
</gene>
<dbReference type="RefSeq" id="WP_284269305.1">
    <property type="nucleotide sequence ID" value="NZ_BSOW01000017.1"/>
</dbReference>
<feature type="chain" id="PRO_5047125757" evidence="1">
    <location>
        <begin position="24"/>
        <end position="131"/>
    </location>
</feature>
<proteinExistence type="predicted"/>
<dbReference type="Proteomes" id="UP001156905">
    <property type="component" value="Unassembled WGS sequence"/>
</dbReference>
<sequence>MNPSCKLLLSGVLLLGLTAAVQAEEVGQGAAHRQHPAQDQALHEKFYSTWHMPDNPALSCCNSADCYPTDIRYEDGKLYARRREDGKYIPVPAQKVERNRDNPDGRNHLCAPPPALSPLDTVYCFALGGAT</sequence>
<evidence type="ECO:0000313" key="3">
    <source>
        <dbReference type="Proteomes" id="UP001156905"/>
    </source>
</evidence>
<reference evidence="3" key="1">
    <citation type="journal article" date="2019" name="Int. J. Syst. Evol. Microbiol.">
        <title>The Global Catalogue of Microorganisms (GCM) 10K type strain sequencing project: providing services to taxonomists for standard genome sequencing and annotation.</title>
        <authorList>
            <consortium name="The Broad Institute Genomics Platform"/>
            <consortium name="The Broad Institute Genome Sequencing Center for Infectious Disease"/>
            <person name="Wu L."/>
            <person name="Ma J."/>
        </authorList>
    </citation>
    <scope>NUCLEOTIDE SEQUENCE [LARGE SCALE GENOMIC DNA]</scope>
    <source>
        <strain evidence="3">NBRC 102520</strain>
    </source>
</reference>
<feature type="signal peptide" evidence="1">
    <location>
        <begin position="1"/>
        <end position="23"/>
    </location>
</feature>
<comment type="caution">
    <text evidence="2">The sequence shown here is derived from an EMBL/GenBank/DDBJ whole genome shotgun (WGS) entry which is preliminary data.</text>
</comment>
<evidence type="ECO:0000256" key="1">
    <source>
        <dbReference type="SAM" id="SignalP"/>
    </source>
</evidence>
<keyword evidence="1" id="KW-0732">Signal</keyword>
<protein>
    <submittedName>
        <fullName evidence="2">Uncharacterized protein</fullName>
    </submittedName>
</protein>
<organism evidence="2 3">
    <name type="scientific">Bradyrhizobium iriomotense</name>
    <dbReference type="NCBI Taxonomy" id="441950"/>
    <lineage>
        <taxon>Bacteria</taxon>
        <taxon>Pseudomonadati</taxon>
        <taxon>Pseudomonadota</taxon>
        <taxon>Alphaproteobacteria</taxon>
        <taxon>Hyphomicrobiales</taxon>
        <taxon>Nitrobacteraceae</taxon>
        <taxon>Bradyrhizobium</taxon>
    </lineage>
</organism>
<accession>A0ABQ6B135</accession>
<name>A0ABQ6B135_9BRAD</name>
<evidence type="ECO:0000313" key="2">
    <source>
        <dbReference type="EMBL" id="GLR88124.1"/>
    </source>
</evidence>
<keyword evidence="3" id="KW-1185">Reference proteome</keyword>
<dbReference type="EMBL" id="BSOW01000017">
    <property type="protein sequence ID" value="GLR88124.1"/>
    <property type="molecule type" value="Genomic_DNA"/>
</dbReference>